<dbReference type="AlphaFoldDB" id="A0A0E3WDJ4"/>
<dbReference type="InterPro" id="IPR022378">
    <property type="entry name" value="F420_OxRdatse_MSMEG2249_pred"/>
</dbReference>
<dbReference type="Gene3D" id="3.20.20.30">
    <property type="entry name" value="Luciferase-like domain"/>
    <property type="match status" value="1"/>
</dbReference>
<dbReference type="STRING" id="141349.BN1232_04813"/>
<dbReference type="NCBIfam" id="TIGR03857">
    <property type="entry name" value="F420_MSMEG_2249"/>
    <property type="match status" value="1"/>
</dbReference>
<dbReference type="GO" id="GO:0016705">
    <property type="term" value="F:oxidoreductase activity, acting on paired donors, with incorporation or reduction of molecular oxygen"/>
    <property type="evidence" value="ECO:0007669"/>
    <property type="project" value="InterPro"/>
</dbReference>
<dbReference type="PANTHER" id="PTHR43244">
    <property type="match status" value="1"/>
</dbReference>
<protein>
    <submittedName>
        <fullName evidence="3">Luciferase family protein</fullName>
    </submittedName>
</protein>
<evidence type="ECO:0000256" key="1">
    <source>
        <dbReference type="ARBA" id="ARBA00023002"/>
    </source>
</evidence>
<name>A0A0E3WDJ4_MYCLN</name>
<dbReference type="InterPro" id="IPR050564">
    <property type="entry name" value="F420-G6PD/mer"/>
</dbReference>
<accession>A0A0E3WDJ4</accession>
<reference evidence="3 4" key="1">
    <citation type="submission" date="2015-03" db="EMBL/GenBank/DDBJ databases">
        <authorList>
            <person name="Urmite Genomes"/>
        </authorList>
    </citation>
    <scope>NUCLEOTIDE SEQUENCE [LARGE SCALE GENOMIC DNA]</scope>
    <source>
        <strain evidence="3 4">CSUR P1491</strain>
    </source>
</reference>
<evidence type="ECO:0000259" key="2">
    <source>
        <dbReference type="Pfam" id="PF00296"/>
    </source>
</evidence>
<dbReference type="RefSeq" id="WP_090606021.1">
    <property type="nucleotide sequence ID" value="NZ_CTEE01000001.1"/>
</dbReference>
<proteinExistence type="predicted"/>
<dbReference type="Pfam" id="PF00296">
    <property type="entry name" value="Bac_luciferase"/>
    <property type="match status" value="1"/>
</dbReference>
<dbReference type="EMBL" id="CTEE01000001">
    <property type="protein sequence ID" value="CQD20161.1"/>
    <property type="molecule type" value="Genomic_DNA"/>
</dbReference>
<evidence type="ECO:0000313" key="4">
    <source>
        <dbReference type="Proteomes" id="UP000199251"/>
    </source>
</evidence>
<dbReference type="PANTHER" id="PTHR43244:SF1">
    <property type="entry name" value="5,10-METHYLENETETRAHYDROMETHANOPTERIN REDUCTASE"/>
    <property type="match status" value="1"/>
</dbReference>
<keyword evidence="1" id="KW-0560">Oxidoreductase</keyword>
<feature type="domain" description="Luciferase-like" evidence="2">
    <location>
        <begin position="47"/>
        <end position="345"/>
    </location>
</feature>
<sequence length="368" mass="40458">MTTDPTLPPVAEDMSAFVIAGAVTSRQEDSEFDTVSRTPSQGIQDGVDAERLGFRRVWLSERIDIKWSDVILSGIAARTSRLEVGTGVIDPTTRHPWTAAAFGATMQACYGERFNMGLGRGDNGYFKGTGIKMATFRQMHDYVDILRDLWDGKHVQYDGPVGTFEDLSFAETYHGAPPPIWFGGFCGPKGAEFAAAKSDGVILIPMMNPTAVAAAKQRIVDACERVGRDPAGIRIAALVVTAPDLDDFEARAISSGRMVTYLQYPGYGEQLCNANGWDLGLLDKIRNHKLFEGIKQVADREFQRHQMMDVASLIPDEYIWDCSAIGTVDECVTNLRRFIDAGADEIVTYGSTPAQNAELVAAWRDRTR</sequence>
<evidence type="ECO:0000313" key="3">
    <source>
        <dbReference type="EMBL" id="CQD20161.1"/>
    </source>
</evidence>
<organism evidence="3 4">
    <name type="scientific">Mycobacterium lentiflavum</name>
    <dbReference type="NCBI Taxonomy" id="141349"/>
    <lineage>
        <taxon>Bacteria</taxon>
        <taxon>Bacillati</taxon>
        <taxon>Actinomycetota</taxon>
        <taxon>Actinomycetes</taxon>
        <taxon>Mycobacteriales</taxon>
        <taxon>Mycobacteriaceae</taxon>
        <taxon>Mycobacterium</taxon>
        <taxon>Mycobacterium simiae complex</taxon>
    </lineage>
</organism>
<dbReference type="InterPro" id="IPR011251">
    <property type="entry name" value="Luciferase-like_dom"/>
</dbReference>
<dbReference type="InterPro" id="IPR036661">
    <property type="entry name" value="Luciferase-like_sf"/>
</dbReference>
<dbReference type="OrthoDB" id="5723777at2"/>
<gene>
    <name evidence="3" type="ORF">BN1232_04813</name>
</gene>
<dbReference type="SUPFAM" id="SSF51679">
    <property type="entry name" value="Bacterial luciferase-like"/>
    <property type="match status" value="1"/>
</dbReference>
<dbReference type="Proteomes" id="UP000199251">
    <property type="component" value="Unassembled WGS sequence"/>
</dbReference>